<protein>
    <submittedName>
        <fullName evidence="1">Uncharacterized protein</fullName>
    </submittedName>
</protein>
<dbReference type="AlphaFoldDB" id="A0A4C1YHT4"/>
<gene>
    <name evidence="1" type="ORF">EVAR_59489_1</name>
</gene>
<organism evidence="1 2">
    <name type="scientific">Eumeta variegata</name>
    <name type="common">Bagworm moth</name>
    <name type="synonym">Eumeta japonica</name>
    <dbReference type="NCBI Taxonomy" id="151549"/>
    <lineage>
        <taxon>Eukaryota</taxon>
        <taxon>Metazoa</taxon>
        <taxon>Ecdysozoa</taxon>
        <taxon>Arthropoda</taxon>
        <taxon>Hexapoda</taxon>
        <taxon>Insecta</taxon>
        <taxon>Pterygota</taxon>
        <taxon>Neoptera</taxon>
        <taxon>Endopterygota</taxon>
        <taxon>Lepidoptera</taxon>
        <taxon>Glossata</taxon>
        <taxon>Ditrysia</taxon>
        <taxon>Tineoidea</taxon>
        <taxon>Psychidae</taxon>
        <taxon>Oiketicinae</taxon>
        <taxon>Eumeta</taxon>
    </lineage>
</organism>
<keyword evidence="2" id="KW-1185">Reference proteome</keyword>
<reference evidence="1 2" key="1">
    <citation type="journal article" date="2019" name="Commun. Biol.">
        <title>The bagworm genome reveals a unique fibroin gene that provides high tensile strength.</title>
        <authorList>
            <person name="Kono N."/>
            <person name="Nakamura H."/>
            <person name="Ohtoshi R."/>
            <person name="Tomita M."/>
            <person name="Numata K."/>
            <person name="Arakawa K."/>
        </authorList>
    </citation>
    <scope>NUCLEOTIDE SEQUENCE [LARGE SCALE GENOMIC DNA]</scope>
</reference>
<dbReference type="EMBL" id="BGZK01001212">
    <property type="protein sequence ID" value="GBP74554.1"/>
    <property type="molecule type" value="Genomic_DNA"/>
</dbReference>
<evidence type="ECO:0000313" key="1">
    <source>
        <dbReference type="EMBL" id="GBP74554.1"/>
    </source>
</evidence>
<proteinExistence type="predicted"/>
<evidence type="ECO:0000313" key="2">
    <source>
        <dbReference type="Proteomes" id="UP000299102"/>
    </source>
</evidence>
<dbReference type="Proteomes" id="UP000299102">
    <property type="component" value="Unassembled WGS sequence"/>
</dbReference>
<sequence>MDSGASRPSASSSAVFEVEARFSPRALPVSALKAAPTLKRCMRYRDEKRGMSPRVHITDDGYLIDE</sequence>
<accession>A0A4C1YHT4</accession>
<comment type="caution">
    <text evidence="1">The sequence shown here is derived from an EMBL/GenBank/DDBJ whole genome shotgun (WGS) entry which is preliminary data.</text>
</comment>
<name>A0A4C1YHT4_EUMVA</name>